<dbReference type="AlphaFoldDB" id="A0A0A9QEX7"/>
<sequence>MYLFCSGHQLPSLPHLLAYLYFYLVTSLWRHF</sequence>
<evidence type="ECO:0000313" key="1">
    <source>
        <dbReference type="EMBL" id="JAD26614.1"/>
    </source>
</evidence>
<protein>
    <submittedName>
        <fullName evidence="1">Uncharacterized protein</fullName>
    </submittedName>
</protein>
<name>A0A0A9QEX7_ARUDO</name>
<accession>A0A0A9QEX7</accession>
<dbReference type="EMBL" id="GBRH01271281">
    <property type="protein sequence ID" value="JAD26614.1"/>
    <property type="molecule type" value="Transcribed_RNA"/>
</dbReference>
<proteinExistence type="predicted"/>
<reference evidence="1" key="2">
    <citation type="journal article" date="2015" name="Data Brief">
        <title>Shoot transcriptome of the giant reed, Arundo donax.</title>
        <authorList>
            <person name="Barrero R.A."/>
            <person name="Guerrero F.D."/>
            <person name="Moolhuijzen P."/>
            <person name="Goolsby J.A."/>
            <person name="Tidwell J."/>
            <person name="Bellgard S.E."/>
            <person name="Bellgard M.I."/>
        </authorList>
    </citation>
    <scope>NUCLEOTIDE SEQUENCE</scope>
    <source>
        <tissue evidence="1">Shoot tissue taken approximately 20 cm above the soil surface</tissue>
    </source>
</reference>
<organism evidence="1">
    <name type="scientific">Arundo donax</name>
    <name type="common">Giant reed</name>
    <name type="synonym">Donax arundinaceus</name>
    <dbReference type="NCBI Taxonomy" id="35708"/>
    <lineage>
        <taxon>Eukaryota</taxon>
        <taxon>Viridiplantae</taxon>
        <taxon>Streptophyta</taxon>
        <taxon>Embryophyta</taxon>
        <taxon>Tracheophyta</taxon>
        <taxon>Spermatophyta</taxon>
        <taxon>Magnoliopsida</taxon>
        <taxon>Liliopsida</taxon>
        <taxon>Poales</taxon>
        <taxon>Poaceae</taxon>
        <taxon>PACMAD clade</taxon>
        <taxon>Arundinoideae</taxon>
        <taxon>Arundineae</taxon>
        <taxon>Arundo</taxon>
    </lineage>
</organism>
<reference evidence="1" key="1">
    <citation type="submission" date="2014-09" db="EMBL/GenBank/DDBJ databases">
        <authorList>
            <person name="Magalhaes I.L.F."/>
            <person name="Oliveira U."/>
            <person name="Santos F.R."/>
            <person name="Vidigal T.H.D.A."/>
            <person name="Brescovit A.D."/>
            <person name="Santos A.J."/>
        </authorList>
    </citation>
    <scope>NUCLEOTIDE SEQUENCE</scope>
    <source>
        <tissue evidence="1">Shoot tissue taken approximately 20 cm above the soil surface</tissue>
    </source>
</reference>